<dbReference type="AlphaFoldDB" id="A0AA38IAS1"/>
<keyword evidence="3" id="KW-0436">Ligase</keyword>
<evidence type="ECO:0000256" key="2">
    <source>
        <dbReference type="ARBA" id="ARBA00006432"/>
    </source>
</evidence>
<dbReference type="InterPro" id="IPR045851">
    <property type="entry name" value="AMP-bd_C_sf"/>
</dbReference>
<feature type="region of interest" description="Disordered" evidence="5">
    <location>
        <begin position="58"/>
        <end position="83"/>
    </location>
</feature>
<dbReference type="GO" id="GO:0016405">
    <property type="term" value="F:CoA-ligase activity"/>
    <property type="evidence" value="ECO:0007669"/>
    <property type="project" value="TreeGrafter"/>
</dbReference>
<sequence>MTYPQWNKSTSAAAVLKTTTHQKVLKRFNIKSVRQIYGATEIGVAVFMTPTASFKPGSTGKITPGLSDRHNEGLPQRSREHTNGVRRRRFVRTGDVGYYDEEHHFYIVDRLKDLIKYKAFQVPPLEIEEILLRHPGVGDAAVVGKPDERYGELAVAFVVRVEGVEVEESEVVDFVAKYLSVEKRLHGGVRFVREIPRNGVGKILRKELRELL</sequence>
<dbReference type="PANTHER" id="PTHR24096">
    <property type="entry name" value="LONG-CHAIN-FATTY-ACID--COA LIGASE"/>
    <property type="match status" value="1"/>
</dbReference>
<dbReference type="Gene3D" id="2.30.38.10">
    <property type="entry name" value="Luciferase, Domain 3"/>
    <property type="match status" value="2"/>
</dbReference>
<evidence type="ECO:0000313" key="8">
    <source>
        <dbReference type="Proteomes" id="UP001168821"/>
    </source>
</evidence>
<gene>
    <name evidence="7" type="ORF">Zmor_017051</name>
</gene>
<dbReference type="PANTHER" id="PTHR24096:SF149">
    <property type="entry name" value="AMP-BINDING DOMAIN-CONTAINING PROTEIN-RELATED"/>
    <property type="match status" value="1"/>
</dbReference>
<comment type="subcellular location">
    <subcellularLocation>
        <location evidence="1">Peroxisome</location>
    </subcellularLocation>
</comment>
<evidence type="ECO:0000256" key="3">
    <source>
        <dbReference type="ARBA" id="ARBA00022598"/>
    </source>
</evidence>
<evidence type="ECO:0000256" key="4">
    <source>
        <dbReference type="ARBA" id="ARBA00023140"/>
    </source>
</evidence>
<name>A0AA38IAS1_9CUCU</name>
<dbReference type="EMBL" id="JALNTZ010000005">
    <property type="protein sequence ID" value="KAJ3650981.1"/>
    <property type="molecule type" value="Genomic_DNA"/>
</dbReference>
<dbReference type="Pfam" id="PF13193">
    <property type="entry name" value="AMP-binding_C"/>
    <property type="match status" value="1"/>
</dbReference>
<comment type="similarity">
    <text evidence="2">Belongs to the ATP-dependent AMP-binding enzyme family.</text>
</comment>
<protein>
    <recommendedName>
        <fullName evidence="6">AMP-binding enzyme C-terminal domain-containing protein</fullName>
    </recommendedName>
</protein>
<organism evidence="7 8">
    <name type="scientific">Zophobas morio</name>
    <dbReference type="NCBI Taxonomy" id="2755281"/>
    <lineage>
        <taxon>Eukaryota</taxon>
        <taxon>Metazoa</taxon>
        <taxon>Ecdysozoa</taxon>
        <taxon>Arthropoda</taxon>
        <taxon>Hexapoda</taxon>
        <taxon>Insecta</taxon>
        <taxon>Pterygota</taxon>
        <taxon>Neoptera</taxon>
        <taxon>Endopterygota</taxon>
        <taxon>Coleoptera</taxon>
        <taxon>Polyphaga</taxon>
        <taxon>Cucujiformia</taxon>
        <taxon>Tenebrionidae</taxon>
        <taxon>Zophobas</taxon>
    </lineage>
</organism>
<feature type="domain" description="AMP-binding enzyme C-terminal" evidence="6">
    <location>
        <begin position="126"/>
        <end position="202"/>
    </location>
</feature>
<feature type="compositionally biased region" description="Basic and acidic residues" evidence="5">
    <location>
        <begin position="67"/>
        <end position="83"/>
    </location>
</feature>
<keyword evidence="8" id="KW-1185">Reference proteome</keyword>
<dbReference type="FunFam" id="3.30.300.30:FF:000007">
    <property type="entry name" value="4-coumarate--CoA ligase 2"/>
    <property type="match status" value="1"/>
</dbReference>
<evidence type="ECO:0000256" key="1">
    <source>
        <dbReference type="ARBA" id="ARBA00004275"/>
    </source>
</evidence>
<reference evidence="7" key="1">
    <citation type="journal article" date="2023" name="G3 (Bethesda)">
        <title>Whole genome assemblies of Zophobas morio and Tenebrio molitor.</title>
        <authorList>
            <person name="Kaur S."/>
            <person name="Stinson S.A."/>
            <person name="diCenzo G.C."/>
        </authorList>
    </citation>
    <scope>NUCLEOTIDE SEQUENCE</scope>
    <source>
        <strain evidence="7">QUZm001</strain>
    </source>
</reference>
<dbReference type="Proteomes" id="UP001168821">
    <property type="component" value="Unassembled WGS sequence"/>
</dbReference>
<evidence type="ECO:0000259" key="6">
    <source>
        <dbReference type="Pfam" id="PF13193"/>
    </source>
</evidence>
<dbReference type="Gene3D" id="3.40.50.980">
    <property type="match status" value="1"/>
</dbReference>
<keyword evidence="4" id="KW-0576">Peroxisome</keyword>
<evidence type="ECO:0000313" key="7">
    <source>
        <dbReference type="EMBL" id="KAJ3650981.1"/>
    </source>
</evidence>
<accession>A0AA38IAS1</accession>
<dbReference type="SUPFAM" id="SSF56801">
    <property type="entry name" value="Acetyl-CoA synthetase-like"/>
    <property type="match status" value="1"/>
</dbReference>
<proteinExistence type="inferred from homology"/>
<dbReference type="Gene3D" id="3.30.300.30">
    <property type="match status" value="1"/>
</dbReference>
<evidence type="ECO:0000256" key="5">
    <source>
        <dbReference type="SAM" id="MobiDB-lite"/>
    </source>
</evidence>
<dbReference type="InterPro" id="IPR025110">
    <property type="entry name" value="AMP-bd_C"/>
</dbReference>
<dbReference type="GO" id="GO:0005777">
    <property type="term" value="C:peroxisome"/>
    <property type="evidence" value="ECO:0007669"/>
    <property type="project" value="UniProtKB-SubCell"/>
</dbReference>
<comment type="caution">
    <text evidence="7">The sequence shown here is derived from an EMBL/GenBank/DDBJ whole genome shotgun (WGS) entry which is preliminary data.</text>
</comment>